<dbReference type="Gene3D" id="3.40.50.1820">
    <property type="entry name" value="alpha/beta hydrolase"/>
    <property type="match status" value="1"/>
</dbReference>
<dbReference type="FunFam" id="2.30.38.10:FF:000001">
    <property type="entry name" value="Non-ribosomal peptide synthetase PvdI"/>
    <property type="match status" value="2"/>
</dbReference>
<dbReference type="Pfam" id="PF00550">
    <property type="entry name" value="PP-binding"/>
    <property type="match status" value="2"/>
</dbReference>
<keyword evidence="3" id="KW-0596">Phosphopantetheine</keyword>
<dbReference type="Pfam" id="PF13193">
    <property type="entry name" value="AMP-binding_C"/>
    <property type="match status" value="2"/>
</dbReference>
<dbReference type="SUPFAM" id="SSF56801">
    <property type="entry name" value="Acetyl-CoA synthetase-like"/>
    <property type="match status" value="2"/>
</dbReference>
<dbReference type="InterPro" id="IPR023213">
    <property type="entry name" value="CAT-like_dom_sf"/>
</dbReference>
<dbReference type="GO" id="GO:0043041">
    <property type="term" value="P:amino acid activation for nonribosomal peptide biosynthetic process"/>
    <property type="evidence" value="ECO:0007669"/>
    <property type="project" value="TreeGrafter"/>
</dbReference>
<dbReference type="InterPro" id="IPR011034">
    <property type="entry name" value="Formyl_transferase-like_C_sf"/>
</dbReference>
<dbReference type="FunFam" id="3.30.300.30:FF:000010">
    <property type="entry name" value="Enterobactin synthetase component F"/>
    <property type="match status" value="2"/>
</dbReference>
<dbReference type="Gene3D" id="3.30.559.30">
    <property type="entry name" value="Nonribosomal peptide synthetase, condensation domain"/>
    <property type="match status" value="2"/>
</dbReference>
<dbReference type="FunFam" id="3.40.50.980:FF:000001">
    <property type="entry name" value="Non-ribosomal peptide synthetase"/>
    <property type="match status" value="2"/>
</dbReference>
<comment type="cofactor">
    <cofactor evidence="1">
        <name>pantetheine 4'-phosphate</name>
        <dbReference type="ChEBI" id="CHEBI:47942"/>
    </cofactor>
</comment>
<dbReference type="SUPFAM" id="SSF52777">
    <property type="entry name" value="CoA-dependent acyltransferases"/>
    <property type="match status" value="3"/>
</dbReference>
<dbReference type="InterPro" id="IPR020845">
    <property type="entry name" value="AMP-binding_CS"/>
</dbReference>
<dbReference type="GO" id="GO:0044550">
    <property type="term" value="P:secondary metabolite biosynthetic process"/>
    <property type="evidence" value="ECO:0007669"/>
    <property type="project" value="UniProtKB-ARBA"/>
</dbReference>
<dbReference type="NCBIfam" id="NF003417">
    <property type="entry name" value="PRK04813.1"/>
    <property type="match status" value="2"/>
</dbReference>
<dbReference type="InterPro" id="IPR029058">
    <property type="entry name" value="AB_hydrolase_fold"/>
</dbReference>
<dbReference type="SUPFAM" id="SSF50486">
    <property type="entry name" value="FMT C-terminal domain-like"/>
    <property type="match status" value="1"/>
</dbReference>
<reference evidence="6" key="2">
    <citation type="journal article" date="2022" name="Microbiol. Resour. Announc.">
        <title>Metagenome Sequencing to Explore Phylogenomics of Terrestrial Cyanobacteria.</title>
        <authorList>
            <person name="Ward R.D."/>
            <person name="Stajich J.E."/>
            <person name="Johansen J.R."/>
            <person name="Huntemann M."/>
            <person name="Clum A."/>
            <person name="Foster B."/>
            <person name="Foster B."/>
            <person name="Roux S."/>
            <person name="Palaniappan K."/>
            <person name="Varghese N."/>
            <person name="Mukherjee S."/>
            <person name="Reddy T.B.K."/>
            <person name="Daum C."/>
            <person name="Copeland A."/>
            <person name="Chen I.A."/>
            <person name="Ivanova N.N."/>
            <person name="Kyrpides N.C."/>
            <person name="Shapiro N."/>
            <person name="Eloe-Fadrosh E.A."/>
            <person name="Pietrasiak N."/>
        </authorList>
    </citation>
    <scope>NUCLEOTIDE SEQUENCE</scope>
    <source>
        <strain evidence="6">CPER-KK1</strain>
    </source>
</reference>
<dbReference type="Gene3D" id="1.10.1200.10">
    <property type="entry name" value="ACP-like"/>
    <property type="match status" value="1"/>
</dbReference>
<dbReference type="PANTHER" id="PTHR45527:SF1">
    <property type="entry name" value="FATTY ACID SYNTHASE"/>
    <property type="match status" value="1"/>
</dbReference>
<accession>A0A951UAC4</accession>
<dbReference type="SUPFAM" id="SSF47336">
    <property type="entry name" value="ACP-like"/>
    <property type="match status" value="2"/>
</dbReference>
<dbReference type="GO" id="GO:0031177">
    <property type="term" value="F:phosphopantetheine binding"/>
    <property type="evidence" value="ECO:0007669"/>
    <property type="project" value="InterPro"/>
</dbReference>
<dbReference type="NCBIfam" id="TIGR01733">
    <property type="entry name" value="AA-adenyl-dom"/>
    <property type="match status" value="2"/>
</dbReference>
<dbReference type="PANTHER" id="PTHR45527">
    <property type="entry name" value="NONRIBOSOMAL PEPTIDE SYNTHETASE"/>
    <property type="match status" value="1"/>
</dbReference>
<dbReference type="Gene3D" id="3.30.300.30">
    <property type="match status" value="2"/>
</dbReference>
<dbReference type="InterPro" id="IPR036736">
    <property type="entry name" value="ACP-like_sf"/>
</dbReference>
<dbReference type="Pfam" id="PF00668">
    <property type="entry name" value="Condensation"/>
    <property type="match status" value="1"/>
</dbReference>
<reference evidence="6" key="1">
    <citation type="submission" date="2021-05" db="EMBL/GenBank/DDBJ databases">
        <authorList>
            <person name="Pietrasiak N."/>
            <person name="Ward R."/>
            <person name="Stajich J.E."/>
            <person name="Kurbessoian T."/>
        </authorList>
    </citation>
    <scope>NUCLEOTIDE SEQUENCE</scope>
    <source>
        <strain evidence="6">CPER-KK1</strain>
    </source>
</reference>
<evidence type="ECO:0000259" key="5">
    <source>
        <dbReference type="PROSITE" id="PS50075"/>
    </source>
</evidence>
<name>A0A951UAC4_9CYAN</name>
<dbReference type="InterPro" id="IPR006162">
    <property type="entry name" value="Ppantetheine_attach_site"/>
</dbReference>
<sequence length="2036" mass="227358">MAYCLIRVGSYPNAFGLAKLAIGSNLIVIPKLEVKGDLSESPPGTITAIEPGFLTVSTASNEVVLSQVLTIDGQVLSIPDLVERFGLQVGYRFKDIEPDSAKRIERLDGLIAKHEAFWVEKLATLQPITVPYANRTASHLEQKQYTSVKMFIPHEVTTLLKERQPEWNQGDFLFAAFATYLTRIGGTGCFDIGFRDVELQRELRGLEDFFASIVPCRVDIDYEQNFEEVFEAFRKQVELTKLQKTYGRDVVARYPALRSLSELSRESLFPVVVERVEKLDYHQAGSGNELTLVIPSEGKECCWLYNTEALNGDSIVRILDQFTTFLQGIVTDSKERVAALPVLSEPERHKILMEWNDTQADYPKDKCIHQLFEEQVELTPDALSVVYEDKQLSYRELNARANQLAHYLQKLGVGPEVLVGIFVERSLEMMVGLLGILKAGGAYVPLDPAYPKERLAFMLSDSQVSVLLTQEKLLAGLPEQGAEAICLDTDWGVISQESEDNLNSRVNPTNLAYIIYTSGSTGKPKGTMIVHQGLVNYLSWCIKAYAVADGVGSPVHSSIGFDATITSLFSPLLVGQSVVFLPEKQEIEALSAVLCSQSNFSLVKITPAHLALLSELLPSKQAAGQTRALIIGGEALSKKSISFWQTHAPETRLVNEYGPTETVVGCCIYEVPTQTSLSGLVPIGRPIANTQLYILDQSLQPIPIGVVGELHIGGDGLARGYLNRTELTTQKFIPNPFSDEPGSRLYKTGDLARYLPDGNIEFLGRIDNQVKIRGFRIELGEIEAVLRQNRAVQDALVIDQEYGPGDKRLVAYVVPSQEQVLPASELRRYLKQKLPDHMVPSAFVLLEALPLTPNGKVDRRALPVPDPTRSDLEEDFVAPHTPVEKMLAEIWAEVLGIERVGIHNKFLELGGHSLLAIRIVSRLRDTLKVELPISSLFASPTVAELAKRIEASHQEKPFLQAPPIRPVSRNQNLPLSWNQQRLWFLAQLEPNSPVYNEPFTIRFGGAIDVDALSKALNEIIKRHESLRERFITIDGQPVQVIDPPSTFNLAVVDLRQFPEDQREAEALRLAIRESKQLFDLTSGPLLRATLMQLADQDYRLFLTVHHIVIDGVSIYSVFVPELAALYEAFSTAKPSPLAELPIQYADFTLWQRQWLAGEILESQLNYWKQQLRGDLPVLQLPYDRPRPAVQTFRGARQCLTLSKDLTSSLKALSRQEGVTLFMTLLAAFKTLLYRYTEQEDIVVGTVSAGRNRPEIEGLIGFFLNTLVLRTDMSGSPSFRQLLGRVREITLGAYGHEDLPFEKLIQTLQPDRNLSHNPLFQVAFVLEPPMPSLNCGWTMSQLDIQTDTAKLDLTLELDERPEGIIGRFEYNTDLFDASTISRMIDHFQTLLEGIVADPDKRLWELPLLTVAQQQQLMALNNTKADYPLEACIHQLFEAQVERTPDAVAVVFEGEQLTYLQLNQRANQLAHHLQKLGVEPEMLVGICVERSLEMVVGLLGILKAGGAYLPLDPSYPQERLAFMLEDAQVSVLLTQQKLVADLPEYGGHRFCLDTEWEVLAQESEEKPLSSVTTDNLAYTIYTSGSTGKPKGVLVTHQNLVHSTSARISYYSEPVTSFLLLSSFAFDSSIAGIFWTLCQGGILVLPPAKFQQELLQLTKLIAQHHVSHLLSLPSLYNLILEQAEPQQLTCLRTVIVAGEPCSRELVEHHSKLLANTSLFNEYGPTEGTVWSSVYHCQPSGIRTQVPIGRPIANMQIYLLNKYLNPVPIGVPGEIHIGGAGIARGYLNRPELTNQKFIPNPFSDEPGQRLYKTGDLARYLSDGNIEFLGRLDHQVKIRGFRIELGELESTLLQHPSVRETAVIAREDIPSDKRLVAYIVPNPEQTPTIDGLRRFLKQKLPDYMVPSAFVLLNTLPLTPNGKVDRRALPVPDQSRPDQSVKFMAPRTSIEQQLADIWAEVLRLEQVGVHDNFFELGGHSLLATQVISRLRQAFGVELPVRALFEAPTVADLGTRLETVRWAAQELQAHKSDTMGDYEEGEL</sequence>
<dbReference type="GO" id="GO:0008610">
    <property type="term" value="P:lipid biosynthetic process"/>
    <property type="evidence" value="ECO:0007669"/>
    <property type="project" value="UniProtKB-ARBA"/>
</dbReference>
<dbReference type="InterPro" id="IPR025110">
    <property type="entry name" value="AMP-bd_C"/>
</dbReference>
<dbReference type="InterPro" id="IPR009081">
    <property type="entry name" value="PP-bd_ACP"/>
</dbReference>
<dbReference type="InterPro" id="IPR045851">
    <property type="entry name" value="AMP-bd_C_sf"/>
</dbReference>
<evidence type="ECO:0000256" key="4">
    <source>
        <dbReference type="ARBA" id="ARBA00022553"/>
    </source>
</evidence>
<evidence type="ECO:0000313" key="7">
    <source>
        <dbReference type="Proteomes" id="UP000753908"/>
    </source>
</evidence>
<dbReference type="PROSITE" id="PS50075">
    <property type="entry name" value="CARRIER"/>
    <property type="match status" value="2"/>
</dbReference>
<comment type="similarity">
    <text evidence="2">Belongs to the ATP-dependent AMP-binding enzyme family.</text>
</comment>
<dbReference type="Gene3D" id="3.40.50.980">
    <property type="match status" value="4"/>
</dbReference>
<dbReference type="PROSITE" id="PS00012">
    <property type="entry name" value="PHOSPHOPANTETHEINE"/>
    <property type="match status" value="2"/>
</dbReference>
<evidence type="ECO:0000256" key="3">
    <source>
        <dbReference type="ARBA" id="ARBA00022450"/>
    </source>
</evidence>
<dbReference type="FunFam" id="3.30.559.10:FF:000012">
    <property type="entry name" value="Non-ribosomal peptide synthetase"/>
    <property type="match status" value="1"/>
</dbReference>
<proteinExistence type="inferred from homology"/>
<dbReference type="FunFam" id="3.40.50.12780:FF:000012">
    <property type="entry name" value="Non-ribosomal peptide synthetase"/>
    <property type="match status" value="2"/>
</dbReference>
<dbReference type="SMART" id="SM00823">
    <property type="entry name" value="PKS_PP"/>
    <property type="match status" value="2"/>
</dbReference>
<dbReference type="Gene3D" id="3.30.559.10">
    <property type="entry name" value="Chloramphenicol acetyltransferase-like domain"/>
    <property type="match status" value="1"/>
</dbReference>
<organism evidence="6 7">
    <name type="scientific">Symplocastrum torsivum CPER-KK1</name>
    <dbReference type="NCBI Taxonomy" id="450513"/>
    <lineage>
        <taxon>Bacteria</taxon>
        <taxon>Bacillati</taxon>
        <taxon>Cyanobacteriota</taxon>
        <taxon>Cyanophyceae</taxon>
        <taxon>Oscillatoriophycideae</taxon>
        <taxon>Oscillatoriales</taxon>
        <taxon>Microcoleaceae</taxon>
        <taxon>Symplocastrum</taxon>
    </lineage>
</organism>
<dbReference type="InterPro" id="IPR001242">
    <property type="entry name" value="Condensation_dom"/>
</dbReference>
<dbReference type="EMBL" id="JAHHIF010000024">
    <property type="protein sequence ID" value="MBW4546343.1"/>
    <property type="molecule type" value="Genomic_DNA"/>
</dbReference>
<dbReference type="Pfam" id="PF00501">
    <property type="entry name" value="AMP-binding"/>
    <property type="match status" value="2"/>
</dbReference>
<dbReference type="GO" id="GO:0005829">
    <property type="term" value="C:cytosol"/>
    <property type="evidence" value="ECO:0007669"/>
    <property type="project" value="TreeGrafter"/>
</dbReference>
<dbReference type="FunFam" id="1.10.1200.10:FF:000005">
    <property type="entry name" value="Nonribosomal peptide synthetase 1"/>
    <property type="match status" value="2"/>
</dbReference>
<dbReference type="CDD" id="cd05930">
    <property type="entry name" value="A_NRPS"/>
    <property type="match status" value="2"/>
</dbReference>
<dbReference type="Gene3D" id="2.30.38.10">
    <property type="entry name" value="Luciferase, Domain 3"/>
    <property type="match status" value="2"/>
</dbReference>
<feature type="domain" description="Carrier" evidence="5">
    <location>
        <begin position="1939"/>
        <end position="2014"/>
    </location>
</feature>
<dbReference type="InterPro" id="IPR020806">
    <property type="entry name" value="PKS_PP-bd"/>
</dbReference>
<keyword evidence="4" id="KW-0597">Phosphoprotein</keyword>
<feature type="domain" description="Carrier" evidence="5">
    <location>
        <begin position="878"/>
        <end position="953"/>
    </location>
</feature>
<evidence type="ECO:0000313" key="6">
    <source>
        <dbReference type="EMBL" id="MBW4546343.1"/>
    </source>
</evidence>
<dbReference type="PROSITE" id="PS00455">
    <property type="entry name" value="AMP_BINDING"/>
    <property type="match status" value="1"/>
</dbReference>
<dbReference type="InterPro" id="IPR010071">
    <property type="entry name" value="AA_adenyl_dom"/>
</dbReference>
<evidence type="ECO:0000256" key="1">
    <source>
        <dbReference type="ARBA" id="ARBA00001957"/>
    </source>
</evidence>
<comment type="caution">
    <text evidence="6">The sequence shown here is derived from an EMBL/GenBank/DDBJ whole genome shotgun (WGS) entry which is preliminary data.</text>
</comment>
<dbReference type="GO" id="GO:0003824">
    <property type="term" value="F:catalytic activity"/>
    <property type="evidence" value="ECO:0007669"/>
    <property type="project" value="InterPro"/>
</dbReference>
<gene>
    <name evidence="6" type="ORF">KME25_18140</name>
</gene>
<protein>
    <submittedName>
        <fullName evidence="6">Amino acid adenylation domain-containing protein</fullName>
    </submittedName>
</protein>
<evidence type="ECO:0000256" key="2">
    <source>
        <dbReference type="ARBA" id="ARBA00006432"/>
    </source>
</evidence>
<dbReference type="InterPro" id="IPR000873">
    <property type="entry name" value="AMP-dep_synth/lig_dom"/>
</dbReference>
<dbReference type="Proteomes" id="UP000753908">
    <property type="component" value="Unassembled WGS sequence"/>
</dbReference>
<dbReference type="CDD" id="cd19531">
    <property type="entry name" value="LCL_NRPS-like"/>
    <property type="match status" value="1"/>
</dbReference>